<evidence type="ECO:0000313" key="9">
    <source>
        <dbReference type="EMBL" id="HGG02295.1"/>
    </source>
</evidence>
<dbReference type="PANTHER" id="PTHR43065">
    <property type="entry name" value="SENSOR HISTIDINE KINASE"/>
    <property type="match status" value="1"/>
</dbReference>
<dbReference type="Pfam" id="PF02518">
    <property type="entry name" value="HATPase_c"/>
    <property type="match status" value="1"/>
</dbReference>
<feature type="domain" description="Histidine kinase" evidence="8">
    <location>
        <begin position="471"/>
        <end position="731"/>
    </location>
</feature>
<dbReference type="Gene3D" id="1.10.287.130">
    <property type="match status" value="1"/>
</dbReference>
<proteinExistence type="predicted"/>
<dbReference type="PANTHER" id="PTHR43065:SF42">
    <property type="entry name" value="TWO-COMPONENT SENSOR PPRA"/>
    <property type="match status" value="1"/>
</dbReference>
<keyword evidence="3" id="KW-0597">Phosphoprotein</keyword>
<dbReference type="InterPro" id="IPR036097">
    <property type="entry name" value="HisK_dim/P_sf"/>
</dbReference>
<evidence type="ECO:0000256" key="3">
    <source>
        <dbReference type="ARBA" id="ARBA00022553"/>
    </source>
</evidence>
<feature type="transmembrane region" description="Helical" evidence="7">
    <location>
        <begin position="365"/>
        <end position="385"/>
    </location>
</feature>
<dbReference type="InterPro" id="IPR005467">
    <property type="entry name" value="His_kinase_dom"/>
</dbReference>
<dbReference type="InterPro" id="IPR003594">
    <property type="entry name" value="HATPase_dom"/>
</dbReference>
<keyword evidence="7" id="KW-0812">Transmembrane</keyword>
<keyword evidence="4" id="KW-0418">Kinase</keyword>
<dbReference type="SUPFAM" id="SSF47384">
    <property type="entry name" value="Homodimeric domain of signal transducing histidine kinase"/>
    <property type="match status" value="1"/>
</dbReference>
<feature type="coiled-coil region" evidence="6">
    <location>
        <begin position="428"/>
        <end position="455"/>
    </location>
</feature>
<reference evidence="9" key="1">
    <citation type="journal article" date="2020" name="mSystems">
        <title>Genome- and Community-Level Interaction Insights into Carbon Utilization and Element Cycling Functions of Hydrothermarchaeota in Hydrothermal Sediment.</title>
        <authorList>
            <person name="Zhou Z."/>
            <person name="Liu Y."/>
            <person name="Xu W."/>
            <person name="Pan J."/>
            <person name="Luo Z.H."/>
            <person name="Li M."/>
        </authorList>
    </citation>
    <scope>NUCLEOTIDE SEQUENCE [LARGE SCALE GENOMIC DNA]</scope>
    <source>
        <strain evidence="9">SpSt-374</strain>
    </source>
</reference>
<dbReference type="InterPro" id="IPR007890">
    <property type="entry name" value="CHASE2"/>
</dbReference>
<feature type="transmembrane region" description="Helical" evidence="7">
    <location>
        <begin position="326"/>
        <end position="344"/>
    </location>
</feature>
<dbReference type="PRINTS" id="PR00344">
    <property type="entry name" value="BCTRLSENSOR"/>
</dbReference>
<dbReference type="GO" id="GO:0000155">
    <property type="term" value="F:phosphorelay sensor kinase activity"/>
    <property type="evidence" value="ECO:0007669"/>
    <property type="project" value="InterPro"/>
</dbReference>
<dbReference type="CDD" id="cd00082">
    <property type="entry name" value="HisKA"/>
    <property type="match status" value="1"/>
</dbReference>
<keyword evidence="5" id="KW-0902">Two-component regulatory system</keyword>
<sequence>MRKNTALVKSDRWRRLLVVAPAVAAGLLLMRGTGLLQVWELSALDLCFRLRPVERADPRIVIVGIGEEDLQEVEQWPIPDAVLAELLVKVKMQQPRAIGLDIYRNLPVDPGSDKLKEVFLSTPNLIGIQKVVGDPHNGSIAPPPDLEKLGQVSANDFPWDADGKIRRAFLYLDDSERNIVFSLGFRLAQIYLEEEGISPRMKDDIHIELGKATFRPFTRHDGGYAGAEDEGYQMMINYRGPMGSFPVVSLTDVRSGNVPPGFMRDRIVIIGSVAKSLKDFLLVPYSISLVGIPEPMTGVEVHAHVTSQIISAALEGRPLLKTWPDALEWVWICIWAFVGGVMSFRRQQNDDLPTISLPQTAVRTAIAACFLSFCAYTAFLLTWWIPFVPPILALTSASIITTGYTLWENLKLSHKELENYARTLEFKVEERTRKLKQKNEQLIKALQKLKTAQKQIIAQEKLASLGSLAAGIAHEIRNPLNFVNNFAGISIELSEEIMAEMAVQGDKLDPDTLDYINEILVDLKDSVADIKNHGLRIETIVQGMLALTQNQQGEASAANLNALLEEALQLAYQGQRAKDGTFNITIKTTWDTSIGDCYLVPQDISRAFVNMINNACDALRAKRKSASEQFTPILAVQTRRLHPEEEYGTTRGVDGNGAVEIRIRDNGEGIALDILDKIYNPFFTTRPPGEGTGLGLSIAYDIIVGQHRGEIKVDTGVGTHTEFTIILPLRMDA</sequence>
<evidence type="ECO:0000256" key="6">
    <source>
        <dbReference type="SAM" id="Coils"/>
    </source>
</evidence>
<dbReference type="Pfam" id="PF05226">
    <property type="entry name" value="CHASE2"/>
    <property type="match status" value="1"/>
</dbReference>
<protein>
    <recommendedName>
        <fullName evidence="2">histidine kinase</fullName>
        <ecNumber evidence="2">2.7.13.3</ecNumber>
    </recommendedName>
</protein>
<evidence type="ECO:0000256" key="7">
    <source>
        <dbReference type="SAM" id="Phobius"/>
    </source>
</evidence>
<dbReference type="EMBL" id="DSPX01000173">
    <property type="protein sequence ID" value="HGG02295.1"/>
    <property type="molecule type" value="Genomic_DNA"/>
</dbReference>
<dbReference type="InterPro" id="IPR036890">
    <property type="entry name" value="HATPase_C_sf"/>
</dbReference>
<evidence type="ECO:0000256" key="4">
    <source>
        <dbReference type="ARBA" id="ARBA00022777"/>
    </source>
</evidence>
<dbReference type="SMART" id="SM00387">
    <property type="entry name" value="HATPase_c"/>
    <property type="match status" value="1"/>
</dbReference>
<keyword evidence="6" id="KW-0175">Coiled coil</keyword>
<evidence type="ECO:0000256" key="2">
    <source>
        <dbReference type="ARBA" id="ARBA00012438"/>
    </source>
</evidence>
<keyword evidence="7" id="KW-0472">Membrane</keyword>
<dbReference type="SMART" id="SM01080">
    <property type="entry name" value="CHASE2"/>
    <property type="match status" value="1"/>
</dbReference>
<comment type="catalytic activity">
    <reaction evidence="1">
        <text>ATP + protein L-histidine = ADP + protein N-phospho-L-histidine.</text>
        <dbReference type="EC" id="2.7.13.3"/>
    </reaction>
</comment>
<dbReference type="Gene3D" id="3.30.565.10">
    <property type="entry name" value="Histidine kinase-like ATPase, C-terminal domain"/>
    <property type="match status" value="1"/>
</dbReference>
<dbReference type="PROSITE" id="PS50109">
    <property type="entry name" value="HIS_KIN"/>
    <property type="match status" value="1"/>
</dbReference>
<comment type="caution">
    <text evidence="9">The sequence shown here is derived from an EMBL/GenBank/DDBJ whole genome shotgun (WGS) entry which is preliminary data.</text>
</comment>
<evidence type="ECO:0000256" key="1">
    <source>
        <dbReference type="ARBA" id="ARBA00000085"/>
    </source>
</evidence>
<keyword evidence="7" id="KW-1133">Transmembrane helix</keyword>
<dbReference type="SUPFAM" id="SSF55874">
    <property type="entry name" value="ATPase domain of HSP90 chaperone/DNA topoisomerase II/histidine kinase"/>
    <property type="match status" value="1"/>
</dbReference>
<dbReference type="InterPro" id="IPR004358">
    <property type="entry name" value="Sig_transdc_His_kin-like_C"/>
</dbReference>
<name>A0A7C3VUJ7_9CYAN</name>
<organism evidence="9">
    <name type="scientific">Planktothricoides sp. SpSt-374</name>
    <dbReference type="NCBI Taxonomy" id="2282167"/>
    <lineage>
        <taxon>Bacteria</taxon>
        <taxon>Bacillati</taxon>
        <taxon>Cyanobacteriota</taxon>
        <taxon>Cyanophyceae</taxon>
        <taxon>Oscillatoriophycideae</taxon>
        <taxon>Oscillatoriales</taxon>
        <taxon>Oscillatoriaceae</taxon>
        <taxon>Planktothricoides</taxon>
    </lineage>
</organism>
<dbReference type="AlphaFoldDB" id="A0A7C3VUJ7"/>
<gene>
    <name evidence="9" type="ORF">ENR15_17045</name>
</gene>
<dbReference type="EC" id="2.7.13.3" evidence="2"/>
<keyword evidence="4" id="KW-0808">Transferase</keyword>
<evidence type="ECO:0000256" key="5">
    <source>
        <dbReference type="ARBA" id="ARBA00023012"/>
    </source>
</evidence>
<dbReference type="InterPro" id="IPR003661">
    <property type="entry name" value="HisK_dim/P_dom"/>
</dbReference>
<accession>A0A7C3VUJ7</accession>
<evidence type="ECO:0000259" key="8">
    <source>
        <dbReference type="PROSITE" id="PS50109"/>
    </source>
</evidence>
<dbReference type="SMART" id="SM00388">
    <property type="entry name" value="HisKA"/>
    <property type="match status" value="1"/>
</dbReference>